<reference evidence="4 7" key="2">
    <citation type="submission" date="2020-07" db="EMBL/GenBank/DDBJ databases">
        <title>The draft genome sequence of Maribacter polysiphoniae KCTC 22021.</title>
        <authorList>
            <person name="Mu L."/>
        </authorList>
    </citation>
    <scope>NUCLEOTIDE SEQUENCE [LARGE SCALE GENOMIC DNA]</scope>
    <source>
        <strain evidence="4 7">KCTC 22021</strain>
    </source>
</reference>
<dbReference type="InterPro" id="IPR029069">
    <property type="entry name" value="HotDog_dom_sf"/>
</dbReference>
<dbReference type="PANTHER" id="PTHR21660:SF1">
    <property type="entry name" value="ACYL-COENZYME A THIOESTERASE 13"/>
    <property type="match status" value="1"/>
</dbReference>
<evidence type="ECO:0000313" key="6">
    <source>
        <dbReference type="Proteomes" id="UP000245667"/>
    </source>
</evidence>
<dbReference type="Proteomes" id="UP000245667">
    <property type="component" value="Unassembled WGS sequence"/>
</dbReference>
<dbReference type="AlphaFoldDB" id="A0A316ELY1"/>
<evidence type="ECO:0000256" key="2">
    <source>
        <dbReference type="ARBA" id="ARBA00022801"/>
    </source>
</evidence>
<accession>A0A316ELY1</accession>
<dbReference type="PANTHER" id="PTHR21660">
    <property type="entry name" value="THIOESTERASE SUPERFAMILY MEMBER-RELATED"/>
    <property type="match status" value="1"/>
</dbReference>
<dbReference type="SUPFAM" id="SSF54637">
    <property type="entry name" value="Thioesterase/thiol ester dehydrase-isomerase"/>
    <property type="match status" value="1"/>
</dbReference>
<dbReference type="NCBIfam" id="TIGR00369">
    <property type="entry name" value="unchar_dom_1"/>
    <property type="match status" value="1"/>
</dbReference>
<proteinExistence type="inferred from homology"/>
<protein>
    <submittedName>
        <fullName evidence="4">PaaI family thioesterase</fullName>
    </submittedName>
    <submittedName>
        <fullName evidence="5">Uncharacterized protein (TIGR00369 family)</fullName>
    </submittedName>
</protein>
<dbReference type="RefSeq" id="WP_109649755.1">
    <property type="nucleotide sequence ID" value="NZ_CAJQNU010000077.1"/>
</dbReference>
<comment type="similarity">
    <text evidence="1">Belongs to the thioesterase PaaI family.</text>
</comment>
<dbReference type="CDD" id="cd03443">
    <property type="entry name" value="PaaI_thioesterase"/>
    <property type="match status" value="1"/>
</dbReference>
<dbReference type="InterPro" id="IPR003736">
    <property type="entry name" value="PAAI_dom"/>
</dbReference>
<keyword evidence="2" id="KW-0378">Hydrolase</keyword>
<keyword evidence="7" id="KW-1185">Reference proteome</keyword>
<comment type="caution">
    <text evidence="5">The sequence shown here is derived from an EMBL/GenBank/DDBJ whole genome shotgun (WGS) entry which is preliminary data.</text>
</comment>
<gene>
    <name evidence="4" type="ORF">HZY62_09765</name>
    <name evidence="5" type="ORF">LX92_01576</name>
</gene>
<dbReference type="GO" id="GO:0047617">
    <property type="term" value="F:fatty acyl-CoA hydrolase activity"/>
    <property type="evidence" value="ECO:0007669"/>
    <property type="project" value="InterPro"/>
</dbReference>
<dbReference type="EMBL" id="QGGQ01000003">
    <property type="protein sequence ID" value="PWK23990.1"/>
    <property type="molecule type" value="Genomic_DNA"/>
</dbReference>
<dbReference type="InterPro" id="IPR039298">
    <property type="entry name" value="ACOT13"/>
</dbReference>
<dbReference type="Gene3D" id="3.10.129.10">
    <property type="entry name" value="Hotdog Thioesterase"/>
    <property type="match status" value="1"/>
</dbReference>
<dbReference type="Proteomes" id="UP000651837">
    <property type="component" value="Unassembled WGS sequence"/>
</dbReference>
<evidence type="ECO:0000256" key="1">
    <source>
        <dbReference type="ARBA" id="ARBA00008324"/>
    </source>
</evidence>
<evidence type="ECO:0000313" key="7">
    <source>
        <dbReference type="Proteomes" id="UP000651837"/>
    </source>
</evidence>
<evidence type="ECO:0000313" key="5">
    <source>
        <dbReference type="EMBL" id="PWK23990.1"/>
    </source>
</evidence>
<dbReference type="OrthoDB" id="32575at2"/>
<evidence type="ECO:0000259" key="3">
    <source>
        <dbReference type="Pfam" id="PF03061"/>
    </source>
</evidence>
<organism evidence="5 6">
    <name type="scientific">Maribacter polysiphoniae</name>
    <dbReference type="NCBI Taxonomy" id="429344"/>
    <lineage>
        <taxon>Bacteria</taxon>
        <taxon>Pseudomonadati</taxon>
        <taxon>Bacteroidota</taxon>
        <taxon>Flavobacteriia</taxon>
        <taxon>Flavobacteriales</taxon>
        <taxon>Flavobacteriaceae</taxon>
        <taxon>Maribacter</taxon>
    </lineage>
</organism>
<feature type="domain" description="Thioesterase" evidence="3">
    <location>
        <begin position="53"/>
        <end position="128"/>
    </location>
</feature>
<dbReference type="EMBL" id="JACWLN010000003">
    <property type="protein sequence ID" value="MBD1260872.1"/>
    <property type="molecule type" value="Genomic_DNA"/>
</dbReference>
<evidence type="ECO:0000313" key="4">
    <source>
        <dbReference type="EMBL" id="MBD1260872.1"/>
    </source>
</evidence>
<reference evidence="5 6" key="1">
    <citation type="submission" date="2018-05" db="EMBL/GenBank/DDBJ databases">
        <title>Genomic Encyclopedia of Archaeal and Bacterial Type Strains, Phase II (KMG-II): from individual species to whole genera.</title>
        <authorList>
            <person name="Goeker M."/>
        </authorList>
    </citation>
    <scope>NUCLEOTIDE SEQUENCE [LARGE SCALE GENOMIC DNA]</scope>
    <source>
        <strain evidence="5 6">DSM 23514</strain>
    </source>
</reference>
<dbReference type="Pfam" id="PF03061">
    <property type="entry name" value="4HBT"/>
    <property type="match status" value="1"/>
</dbReference>
<dbReference type="InterPro" id="IPR006683">
    <property type="entry name" value="Thioestr_dom"/>
</dbReference>
<name>A0A316ELY1_9FLAO</name>
<sequence length="144" mass="15674">MNEALAYFKEQLGKDASKSPSPLMQWLNPTLISAQAGELEFSYLVREEMTNPMGIIHGGTTAAIIDDAIGAAVFSLGVTHVYTTVSLSVDYFSRAKAGDTIIAKTKVVKKGKQIINAECEVWNADKTRMIAKGHSNLIQTKLEI</sequence>